<proteinExistence type="predicted"/>
<gene>
    <name evidence="1" type="ORF">NPIL_171441</name>
</gene>
<feature type="non-terminal residue" evidence="1">
    <location>
        <position position="35"/>
    </location>
</feature>
<dbReference type="AlphaFoldDB" id="A0A8X6QBG6"/>
<evidence type="ECO:0000313" key="2">
    <source>
        <dbReference type="Proteomes" id="UP000887013"/>
    </source>
</evidence>
<evidence type="ECO:0000313" key="1">
    <source>
        <dbReference type="EMBL" id="GFU10117.1"/>
    </source>
</evidence>
<protein>
    <submittedName>
        <fullName evidence="1">Uncharacterized protein</fullName>
    </submittedName>
</protein>
<accession>A0A8X6QBG6</accession>
<name>A0A8X6QBG6_NEPPI</name>
<dbReference type="Proteomes" id="UP000887013">
    <property type="component" value="Unassembled WGS sequence"/>
</dbReference>
<organism evidence="1 2">
    <name type="scientific">Nephila pilipes</name>
    <name type="common">Giant wood spider</name>
    <name type="synonym">Nephila maculata</name>
    <dbReference type="NCBI Taxonomy" id="299642"/>
    <lineage>
        <taxon>Eukaryota</taxon>
        <taxon>Metazoa</taxon>
        <taxon>Ecdysozoa</taxon>
        <taxon>Arthropoda</taxon>
        <taxon>Chelicerata</taxon>
        <taxon>Arachnida</taxon>
        <taxon>Araneae</taxon>
        <taxon>Araneomorphae</taxon>
        <taxon>Entelegynae</taxon>
        <taxon>Araneoidea</taxon>
        <taxon>Nephilidae</taxon>
        <taxon>Nephila</taxon>
    </lineage>
</organism>
<reference evidence="1" key="1">
    <citation type="submission" date="2020-08" db="EMBL/GenBank/DDBJ databases">
        <title>Multicomponent nature underlies the extraordinary mechanical properties of spider dragline silk.</title>
        <authorList>
            <person name="Kono N."/>
            <person name="Nakamura H."/>
            <person name="Mori M."/>
            <person name="Yoshida Y."/>
            <person name="Ohtoshi R."/>
            <person name="Malay A.D."/>
            <person name="Moran D.A.P."/>
            <person name="Tomita M."/>
            <person name="Numata K."/>
            <person name="Arakawa K."/>
        </authorList>
    </citation>
    <scope>NUCLEOTIDE SEQUENCE</scope>
</reference>
<dbReference type="EMBL" id="BMAW01078221">
    <property type="protein sequence ID" value="GFU10117.1"/>
    <property type="molecule type" value="Genomic_DNA"/>
</dbReference>
<sequence>MHAHPCSVATQRLNIRRGASLRIDSTEDRRSLVKR</sequence>
<keyword evidence="2" id="KW-1185">Reference proteome</keyword>
<comment type="caution">
    <text evidence="1">The sequence shown here is derived from an EMBL/GenBank/DDBJ whole genome shotgun (WGS) entry which is preliminary data.</text>
</comment>